<keyword evidence="1" id="KW-0805">Transcription regulation</keyword>
<evidence type="ECO:0000256" key="2">
    <source>
        <dbReference type="ARBA" id="ARBA00023125"/>
    </source>
</evidence>
<dbReference type="InterPro" id="IPR018060">
    <property type="entry name" value="HTH_AraC"/>
</dbReference>
<reference evidence="6 7" key="1">
    <citation type="submission" date="2006-02" db="EMBL/GenBank/DDBJ databases">
        <authorList>
            <person name="Pinhassi J."/>
            <person name="Pedros-Alio C."/>
            <person name="Ferriera S."/>
            <person name="Johnson J."/>
            <person name="Kravitz S."/>
            <person name="Halpern A."/>
            <person name="Remington K."/>
            <person name="Beeson K."/>
            <person name="Tran B."/>
            <person name="Rogers Y.-H."/>
            <person name="Friedman R."/>
            <person name="Venter J.C."/>
        </authorList>
    </citation>
    <scope>NUCLEOTIDE SEQUENCE [LARGE SCALE GENOMIC DNA]</scope>
    <source>
        <strain evidence="6 7">MED297</strain>
    </source>
</reference>
<dbReference type="GO" id="GO:0003700">
    <property type="term" value="F:DNA-binding transcription factor activity"/>
    <property type="evidence" value="ECO:0007669"/>
    <property type="project" value="InterPro"/>
</dbReference>
<dbReference type="GO" id="GO:0000976">
    <property type="term" value="F:transcription cis-regulatory region binding"/>
    <property type="evidence" value="ECO:0007669"/>
    <property type="project" value="TreeGrafter"/>
</dbReference>
<dbReference type="AlphaFoldDB" id="A4BGF4"/>
<keyword evidence="7" id="KW-1185">Reference proteome</keyword>
<dbReference type="PANTHER" id="PTHR47894:SF1">
    <property type="entry name" value="HTH-TYPE TRANSCRIPTIONAL REGULATOR VQSM"/>
    <property type="match status" value="1"/>
</dbReference>
<evidence type="ECO:0000256" key="4">
    <source>
        <dbReference type="SAM" id="MobiDB-lite"/>
    </source>
</evidence>
<evidence type="ECO:0000313" key="7">
    <source>
        <dbReference type="Proteomes" id="UP000005953"/>
    </source>
</evidence>
<feature type="domain" description="HTH araC/xylS-type" evidence="5">
    <location>
        <begin position="232"/>
        <end position="329"/>
    </location>
</feature>
<dbReference type="PROSITE" id="PS01124">
    <property type="entry name" value="HTH_ARAC_FAMILY_2"/>
    <property type="match status" value="1"/>
</dbReference>
<accession>A4BGF4</accession>
<dbReference type="InterPro" id="IPR032687">
    <property type="entry name" value="AraC-type_N"/>
</dbReference>
<evidence type="ECO:0000259" key="5">
    <source>
        <dbReference type="PROSITE" id="PS01124"/>
    </source>
</evidence>
<dbReference type="PANTHER" id="PTHR47894">
    <property type="entry name" value="HTH-TYPE TRANSCRIPTIONAL REGULATOR GADX"/>
    <property type="match status" value="1"/>
</dbReference>
<dbReference type="InterPro" id="IPR009057">
    <property type="entry name" value="Homeodomain-like_sf"/>
</dbReference>
<comment type="caution">
    <text evidence="6">The sequence shown here is derived from an EMBL/GenBank/DDBJ whole genome shotgun (WGS) entry which is preliminary data.</text>
</comment>
<keyword evidence="3" id="KW-0804">Transcription</keyword>
<evidence type="ECO:0000256" key="1">
    <source>
        <dbReference type="ARBA" id="ARBA00023015"/>
    </source>
</evidence>
<dbReference type="GO" id="GO:0005829">
    <property type="term" value="C:cytosol"/>
    <property type="evidence" value="ECO:0007669"/>
    <property type="project" value="TreeGrafter"/>
</dbReference>
<protein>
    <submittedName>
        <fullName evidence="6">Transcriptional regulator, AraC family protein</fullName>
    </submittedName>
</protein>
<dbReference type="RefSeq" id="WP_008045958.1">
    <property type="nucleotide sequence ID" value="NZ_CH724152.1"/>
</dbReference>
<dbReference type="STRING" id="314283.MED297_08851"/>
<keyword evidence="2" id="KW-0238">DNA-binding</keyword>
<dbReference type="EMBL" id="AAOE01000016">
    <property type="protein sequence ID" value="EAR08760.1"/>
    <property type="molecule type" value="Genomic_DNA"/>
</dbReference>
<feature type="compositionally biased region" description="Basic and acidic residues" evidence="4">
    <location>
        <begin position="325"/>
        <end position="342"/>
    </location>
</feature>
<proteinExistence type="predicted"/>
<feature type="region of interest" description="Disordered" evidence="4">
    <location>
        <begin position="321"/>
        <end position="342"/>
    </location>
</feature>
<sequence length="342" mass="38705">MATVSNAILRAHYQQAECSGYFREDRLVDAGLNLQAVQNGQGRSSADAFARWLSLLWRENDDESGGFLPQPVKSGTFAMSMHAIITAGNLRRALLRSSQFYRLVNPHLVVDLQEQGEEAHLVFRLGPEGEPSHPVFYDALIVLWLRWSSWIIDQPLLLERVNVAFDTPEYGDEYPYMYQCPVYVNQSDCRVILAKRYLDQPLARSPADLADFLSLAPGNLLVQFQPQDSVSASVLSLFSEHGEALTDQQWVAEHLAVSGATLRRQLKREGTSFQQLKDQWRRKEAYRLLKHSTLTLPDISTQLGYSELSAFSRAFKTWTGRSPRSVRDHHSAPVGSGDREPR</sequence>
<evidence type="ECO:0000256" key="3">
    <source>
        <dbReference type="ARBA" id="ARBA00023163"/>
    </source>
</evidence>
<dbReference type="Pfam" id="PF12833">
    <property type="entry name" value="HTH_18"/>
    <property type="match status" value="1"/>
</dbReference>
<gene>
    <name evidence="6" type="ORF">MED297_08851</name>
</gene>
<dbReference type="Gene3D" id="1.10.10.60">
    <property type="entry name" value="Homeodomain-like"/>
    <property type="match status" value="1"/>
</dbReference>
<dbReference type="SUPFAM" id="SSF46689">
    <property type="entry name" value="Homeodomain-like"/>
    <property type="match status" value="1"/>
</dbReference>
<name>A4BGF4_9GAMM</name>
<dbReference type="HOGENOM" id="CLU_047522_0_0_6"/>
<dbReference type="Pfam" id="PF12625">
    <property type="entry name" value="Arabinose_bd"/>
    <property type="match status" value="1"/>
</dbReference>
<dbReference type="SMART" id="SM00342">
    <property type="entry name" value="HTH_ARAC"/>
    <property type="match status" value="1"/>
</dbReference>
<evidence type="ECO:0000313" key="6">
    <source>
        <dbReference type="EMBL" id="EAR08760.1"/>
    </source>
</evidence>
<dbReference type="Proteomes" id="UP000005953">
    <property type="component" value="Unassembled WGS sequence"/>
</dbReference>
<dbReference type="OrthoDB" id="5582699at2"/>
<organism evidence="6 7">
    <name type="scientific">Reinekea blandensis MED297</name>
    <dbReference type="NCBI Taxonomy" id="314283"/>
    <lineage>
        <taxon>Bacteria</taxon>
        <taxon>Pseudomonadati</taxon>
        <taxon>Pseudomonadota</taxon>
        <taxon>Gammaproteobacteria</taxon>
        <taxon>Oceanospirillales</taxon>
        <taxon>Saccharospirillaceae</taxon>
        <taxon>Reinekea</taxon>
    </lineage>
</organism>